<dbReference type="AlphaFoldDB" id="A0A4Y2GMX0"/>
<proteinExistence type="predicted"/>
<evidence type="ECO:0000256" key="1">
    <source>
        <dbReference type="SAM" id="Phobius"/>
    </source>
</evidence>
<comment type="caution">
    <text evidence="2">The sequence shown here is derived from an EMBL/GenBank/DDBJ whole genome shotgun (WGS) entry which is preliminary data.</text>
</comment>
<organism evidence="2 3">
    <name type="scientific">Araneus ventricosus</name>
    <name type="common">Orbweaver spider</name>
    <name type="synonym">Epeira ventricosa</name>
    <dbReference type="NCBI Taxonomy" id="182803"/>
    <lineage>
        <taxon>Eukaryota</taxon>
        <taxon>Metazoa</taxon>
        <taxon>Ecdysozoa</taxon>
        <taxon>Arthropoda</taxon>
        <taxon>Chelicerata</taxon>
        <taxon>Arachnida</taxon>
        <taxon>Araneae</taxon>
        <taxon>Araneomorphae</taxon>
        <taxon>Entelegynae</taxon>
        <taxon>Araneoidea</taxon>
        <taxon>Araneidae</taxon>
        <taxon>Araneus</taxon>
    </lineage>
</organism>
<reference evidence="2 3" key="1">
    <citation type="journal article" date="2019" name="Sci. Rep.">
        <title>Orb-weaving spider Araneus ventricosus genome elucidates the spidroin gene catalogue.</title>
        <authorList>
            <person name="Kono N."/>
            <person name="Nakamura H."/>
            <person name="Ohtoshi R."/>
            <person name="Moran D.A.P."/>
            <person name="Shinohara A."/>
            <person name="Yoshida Y."/>
            <person name="Fujiwara M."/>
            <person name="Mori M."/>
            <person name="Tomita M."/>
            <person name="Arakawa K."/>
        </authorList>
    </citation>
    <scope>NUCLEOTIDE SEQUENCE [LARGE SCALE GENOMIC DNA]</scope>
</reference>
<sequence>MVLLRISNGPSGTPQKWYFGNLQVVLLITWVGFSTPSVFRQRYQPFKMVSSYTPKLIFLHTKSSVCTPQMVFCVIIPNNLFMYPKWYFSSPKWFLLPAGCEPLENDWI</sequence>
<gene>
    <name evidence="2" type="ORF">AVEN_238931_1</name>
</gene>
<dbReference type="EMBL" id="BGPR01001481">
    <property type="protein sequence ID" value="GBM55000.1"/>
    <property type="molecule type" value="Genomic_DNA"/>
</dbReference>
<accession>A0A4Y2GMX0</accession>
<evidence type="ECO:0000313" key="2">
    <source>
        <dbReference type="EMBL" id="GBM55000.1"/>
    </source>
</evidence>
<keyword evidence="1" id="KW-0472">Membrane</keyword>
<keyword evidence="1" id="KW-0812">Transmembrane</keyword>
<evidence type="ECO:0000313" key="3">
    <source>
        <dbReference type="Proteomes" id="UP000499080"/>
    </source>
</evidence>
<name>A0A4Y2GMX0_ARAVE</name>
<feature type="transmembrane region" description="Helical" evidence="1">
    <location>
        <begin position="20"/>
        <end position="39"/>
    </location>
</feature>
<dbReference type="Proteomes" id="UP000499080">
    <property type="component" value="Unassembled WGS sequence"/>
</dbReference>
<keyword evidence="1" id="KW-1133">Transmembrane helix</keyword>
<keyword evidence="3" id="KW-1185">Reference proteome</keyword>
<protein>
    <submittedName>
        <fullName evidence="2">Uncharacterized protein</fullName>
    </submittedName>
</protein>